<dbReference type="GO" id="GO:0005829">
    <property type="term" value="C:cytosol"/>
    <property type="evidence" value="ECO:0007669"/>
    <property type="project" value="TreeGrafter"/>
</dbReference>
<keyword evidence="6 7" id="KW-0057">Aromatic amino acid biosynthesis</keyword>
<evidence type="ECO:0000256" key="7">
    <source>
        <dbReference type="HAMAP-Rule" id="MF_00109"/>
    </source>
</evidence>
<feature type="binding site" evidence="7">
    <location>
        <position position="142"/>
    </location>
    <ligand>
        <name>substrate</name>
    </ligand>
</feature>
<feature type="binding site" evidence="7">
    <location>
        <position position="55"/>
    </location>
    <ligand>
        <name>substrate</name>
    </ligand>
</feature>
<dbReference type="GO" id="GO:0000287">
    <property type="term" value="F:magnesium ion binding"/>
    <property type="evidence" value="ECO:0007669"/>
    <property type="project" value="UniProtKB-UniRule"/>
</dbReference>
<dbReference type="GO" id="GO:0005524">
    <property type="term" value="F:ATP binding"/>
    <property type="evidence" value="ECO:0007669"/>
    <property type="project" value="UniProtKB-UniRule"/>
</dbReference>
<dbReference type="GO" id="GO:0009423">
    <property type="term" value="P:chorismate biosynthetic process"/>
    <property type="evidence" value="ECO:0007669"/>
    <property type="project" value="UniProtKB-UniRule"/>
</dbReference>
<comment type="similarity">
    <text evidence="7">Belongs to the shikimate kinase family.</text>
</comment>
<dbReference type="EMBL" id="BBLG01000002">
    <property type="protein sequence ID" value="GAK75475.1"/>
    <property type="molecule type" value="Genomic_DNA"/>
</dbReference>
<feature type="binding site" evidence="7">
    <location>
        <position position="31"/>
    </location>
    <ligand>
        <name>substrate</name>
    </ligand>
</feature>
<dbReference type="RefSeq" id="WP_042269811.1">
    <property type="nucleotide sequence ID" value="NZ_JBDUVK010000138.1"/>
</dbReference>
<dbReference type="HAMAP" id="MF_00109">
    <property type="entry name" value="Shikimate_kinase"/>
    <property type="match status" value="1"/>
</dbReference>
<comment type="function">
    <text evidence="7">Catalyzes the specific phosphorylation of the 3-hydroxyl group of shikimic acid using ATP as a cosubstrate.</text>
</comment>
<keyword evidence="7" id="KW-0460">Magnesium</keyword>
<comment type="catalytic activity">
    <reaction evidence="7">
        <text>shikimate + ATP = 3-phosphoshikimate + ADP + H(+)</text>
        <dbReference type="Rhea" id="RHEA:13121"/>
        <dbReference type="ChEBI" id="CHEBI:15378"/>
        <dbReference type="ChEBI" id="CHEBI:30616"/>
        <dbReference type="ChEBI" id="CHEBI:36208"/>
        <dbReference type="ChEBI" id="CHEBI:145989"/>
        <dbReference type="ChEBI" id="CHEBI:456216"/>
        <dbReference type="EC" id="2.7.1.71"/>
    </reaction>
</comment>
<dbReference type="AlphaFoldDB" id="A0A081D979"/>
<dbReference type="EC" id="2.7.1.71" evidence="7"/>
<keyword evidence="3 7" id="KW-0547">Nucleotide-binding</keyword>
<keyword evidence="2 7" id="KW-0808">Transferase</keyword>
<sequence length="172" mass="19861">MIVLLGYMGSGKTVVGQVVSGLIGFEFIDLDHYIEFKEGKKISEIFERNGAIYFRKIENKYLKELIKEDRKVILSLGGGTPCYYNNMELLLNKSYIRTFYLSAGIKTLLNRLNDDKINRPIISGITGEDELLEFIGKHLFERRPYYQRAHHQITVDDKSLSQISKEIISTLF</sequence>
<feature type="binding site" evidence="7">
    <location>
        <position position="78"/>
    </location>
    <ligand>
        <name>substrate</name>
    </ligand>
</feature>
<dbReference type="PANTHER" id="PTHR21087:SF16">
    <property type="entry name" value="SHIKIMATE KINASE 1, CHLOROPLASTIC"/>
    <property type="match status" value="1"/>
</dbReference>
<comment type="pathway">
    <text evidence="7">Metabolic intermediate biosynthesis; chorismate biosynthesis; chorismate from D-erythrose 4-phosphate and phosphoenolpyruvate: step 5/7.</text>
</comment>
<evidence type="ECO:0000256" key="6">
    <source>
        <dbReference type="ARBA" id="ARBA00023141"/>
    </source>
</evidence>
<keyword evidence="7" id="KW-0479">Metal-binding</keyword>
<feature type="binding site" evidence="7">
    <location>
        <position position="119"/>
    </location>
    <ligand>
        <name>ATP</name>
        <dbReference type="ChEBI" id="CHEBI:30616"/>
    </ligand>
</feature>
<proteinExistence type="inferred from homology"/>
<protein>
    <recommendedName>
        <fullName evidence="7">Shikimate kinase</fullName>
        <shortName evidence="7">SK</shortName>
        <ecNumber evidence="7">2.7.1.71</ecNumber>
    </recommendedName>
</protein>
<evidence type="ECO:0000256" key="1">
    <source>
        <dbReference type="ARBA" id="ARBA00022605"/>
    </source>
</evidence>
<dbReference type="SUPFAM" id="SSF52540">
    <property type="entry name" value="P-loop containing nucleoside triphosphate hydrolases"/>
    <property type="match status" value="1"/>
</dbReference>
<comment type="subcellular location">
    <subcellularLocation>
        <location evidence="7">Cytoplasm</location>
    </subcellularLocation>
</comment>
<evidence type="ECO:0000256" key="4">
    <source>
        <dbReference type="ARBA" id="ARBA00022777"/>
    </source>
</evidence>
<dbReference type="InterPro" id="IPR027417">
    <property type="entry name" value="P-loop_NTPase"/>
</dbReference>
<organism evidence="8 9">
    <name type="scientific">Nonlabens ulvanivorans</name>
    <name type="common">Persicivirga ulvanivorans</name>
    <dbReference type="NCBI Taxonomy" id="906888"/>
    <lineage>
        <taxon>Bacteria</taxon>
        <taxon>Pseudomonadati</taxon>
        <taxon>Bacteroidota</taxon>
        <taxon>Flavobacteriia</taxon>
        <taxon>Flavobacteriales</taxon>
        <taxon>Flavobacteriaceae</taxon>
        <taxon>Nonlabens</taxon>
    </lineage>
</organism>
<comment type="subunit">
    <text evidence="7">Monomer.</text>
</comment>
<reference evidence="8 9" key="1">
    <citation type="journal article" date="2014" name="Genome Announc.">
        <title>Draft Genome Sequences of Marine Flavobacterium Nonlabens Strains NR17, NR24, NR27, NR32, NR33, and Ara13.</title>
        <authorList>
            <person name="Nakanishi M."/>
            <person name="Meirelles P."/>
            <person name="Suzuki R."/>
            <person name="Takatani N."/>
            <person name="Mino S."/>
            <person name="Suda W."/>
            <person name="Oshima K."/>
            <person name="Hattori M."/>
            <person name="Ohkuma M."/>
            <person name="Hosokawa M."/>
            <person name="Miyashita K."/>
            <person name="Thompson F.L."/>
            <person name="Niwa A."/>
            <person name="Sawabe T."/>
            <person name="Sawabe T."/>
        </authorList>
    </citation>
    <scope>NUCLEOTIDE SEQUENCE [LARGE SCALE GENOMIC DNA]</scope>
    <source>
        <strain evidence="9">JCM19296</strain>
    </source>
</reference>
<comment type="caution">
    <text evidence="8">The sequence shown here is derived from an EMBL/GenBank/DDBJ whole genome shotgun (WGS) entry which is preliminary data.</text>
</comment>
<dbReference type="GO" id="GO:0004765">
    <property type="term" value="F:shikimate kinase activity"/>
    <property type="evidence" value="ECO:0007669"/>
    <property type="project" value="UniProtKB-UniRule"/>
</dbReference>
<keyword evidence="5 7" id="KW-0067">ATP-binding</keyword>
<dbReference type="InterPro" id="IPR031322">
    <property type="entry name" value="Shikimate/glucono_kinase"/>
</dbReference>
<evidence type="ECO:0000256" key="2">
    <source>
        <dbReference type="ARBA" id="ARBA00022679"/>
    </source>
</evidence>
<feature type="binding site" evidence="7">
    <location>
        <position position="13"/>
    </location>
    <ligand>
        <name>Mg(2+)</name>
        <dbReference type="ChEBI" id="CHEBI:18420"/>
    </ligand>
</feature>
<dbReference type="GO" id="GO:0009073">
    <property type="term" value="P:aromatic amino acid family biosynthetic process"/>
    <property type="evidence" value="ECO:0007669"/>
    <property type="project" value="UniProtKB-KW"/>
</dbReference>
<comment type="cofactor">
    <cofactor evidence="7">
        <name>Mg(2+)</name>
        <dbReference type="ChEBI" id="CHEBI:18420"/>
    </cofactor>
    <text evidence="7">Binds 1 Mg(2+) ion per subunit.</text>
</comment>
<dbReference type="InterPro" id="IPR000623">
    <property type="entry name" value="Shikimate_kinase/TSH1"/>
</dbReference>
<dbReference type="Proteomes" id="UP000028980">
    <property type="component" value="Unassembled WGS sequence"/>
</dbReference>
<evidence type="ECO:0000313" key="9">
    <source>
        <dbReference type="Proteomes" id="UP000028980"/>
    </source>
</evidence>
<dbReference type="PRINTS" id="PR01100">
    <property type="entry name" value="SHIKIMTKNASE"/>
</dbReference>
<keyword evidence="7" id="KW-0963">Cytoplasm</keyword>
<dbReference type="CDD" id="cd00464">
    <property type="entry name" value="SK"/>
    <property type="match status" value="1"/>
</dbReference>
<name>A0A081D979_NONUL</name>
<keyword evidence="1 7" id="KW-0028">Amino-acid biosynthesis</keyword>
<feature type="binding site" evidence="7">
    <location>
        <begin position="9"/>
        <end position="14"/>
    </location>
    <ligand>
        <name>ATP</name>
        <dbReference type="ChEBI" id="CHEBI:30616"/>
    </ligand>
</feature>
<dbReference type="GO" id="GO:0008652">
    <property type="term" value="P:amino acid biosynthetic process"/>
    <property type="evidence" value="ECO:0007669"/>
    <property type="project" value="UniProtKB-KW"/>
</dbReference>
<accession>A0A081D979</accession>
<dbReference type="Gene3D" id="3.40.50.300">
    <property type="entry name" value="P-loop containing nucleotide triphosphate hydrolases"/>
    <property type="match status" value="1"/>
</dbReference>
<evidence type="ECO:0000256" key="5">
    <source>
        <dbReference type="ARBA" id="ARBA00022840"/>
    </source>
</evidence>
<dbReference type="PANTHER" id="PTHR21087">
    <property type="entry name" value="SHIKIMATE KINASE"/>
    <property type="match status" value="1"/>
</dbReference>
<comment type="caution">
    <text evidence="7">Lacks conserved residue(s) required for the propagation of feature annotation.</text>
</comment>
<evidence type="ECO:0000256" key="3">
    <source>
        <dbReference type="ARBA" id="ARBA00022741"/>
    </source>
</evidence>
<evidence type="ECO:0000313" key="8">
    <source>
        <dbReference type="EMBL" id="GAK75475.1"/>
    </source>
</evidence>
<dbReference type="UniPathway" id="UPA00053">
    <property type="reaction ID" value="UER00088"/>
</dbReference>
<keyword evidence="4 7" id="KW-0418">Kinase</keyword>
<gene>
    <name evidence="7" type="primary">aroK</name>
    <name evidence="8" type="ORF">JCM19296_1067</name>
</gene>
<dbReference type="Pfam" id="PF01202">
    <property type="entry name" value="SKI"/>
    <property type="match status" value="1"/>
</dbReference>